<evidence type="ECO:0000256" key="2">
    <source>
        <dbReference type="ARBA" id="ARBA00012452"/>
    </source>
</evidence>
<dbReference type="SUPFAM" id="SSF52833">
    <property type="entry name" value="Thioredoxin-like"/>
    <property type="match status" value="1"/>
</dbReference>
<dbReference type="InterPro" id="IPR004045">
    <property type="entry name" value="Glutathione_S-Trfase_N"/>
</dbReference>
<dbReference type="Pfam" id="PF02798">
    <property type="entry name" value="GST_N"/>
    <property type="match status" value="1"/>
</dbReference>
<dbReference type="PANTHER" id="PTHR11260:SF756">
    <property type="entry name" value="GLUTATHIONE S-TRANSFERASE PARA-RELATED"/>
    <property type="match status" value="1"/>
</dbReference>
<gene>
    <name evidence="8" type="ORF">DEO72_LG1g1548</name>
</gene>
<dbReference type="InterPro" id="IPR036249">
    <property type="entry name" value="Thioredoxin-like_sf"/>
</dbReference>
<dbReference type="AlphaFoldDB" id="A0A4D6KMK4"/>
<comment type="catalytic activity">
    <reaction evidence="4">
        <text>RX + glutathione = an S-substituted glutathione + a halide anion + H(+)</text>
        <dbReference type="Rhea" id="RHEA:16437"/>
        <dbReference type="ChEBI" id="CHEBI:15378"/>
        <dbReference type="ChEBI" id="CHEBI:16042"/>
        <dbReference type="ChEBI" id="CHEBI:17792"/>
        <dbReference type="ChEBI" id="CHEBI:57925"/>
        <dbReference type="ChEBI" id="CHEBI:90779"/>
        <dbReference type="EC" id="2.5.1.18"/>
    </reaction>
</comment>
<dbReference type="CDD" id="cd03185">
    <property type="entry name" value="GST_C_Tau"/>
    <property type="match status" value="1"/>
</dbReference>
<dbReference type="SUPFAM" id="SSF47616">
    <property type="entry name" value="GST C-terminal domain-like"/>
    <property type="match status" value="1"/>
</dbReference>
<dbReference type="SFLD" id="SFLDS00019">
    <property type="entry name" value="Glutathione_Transferase_(cytos"/>
    <property type="match status" value="1"/>
</dbReference>
<evidence type="ECO:0000259" key="7">
    <source>
        <dbReference type="PROSITE" id="PS50405"/>
    </source>
</evidence>
<dbReference type="GO" id="GO:0004364">
    <property type="term" value="F:glutathione transferase activity"/>
    <property type="evidence" value="ECO:0007669"/>
    <property type="project" value="UniProtKB-EC"/>
</dbReference>
<feature type="domain" description="FAS1" evidence="5">
    <location>
        <begin position="271"/>
        <end position="378"/>
    </location>
</feature>
<dbReference type="PANTHER" id="PTHR11260">
    <property type="entry name" value="GLUTATHIONE S-TRANSFERASE, GST, SUPERFAMILY, GST DOMAIN CONTAINING"/>
    <property type="match status" value="1"/>
</dbReference>
<proteinExistence type="inferred from homology"/>
<protein>
    <recommendedName>
        <fullName evidence="2">glutathione transferase</fullName>
        <ecNumber evidence="2">2.5.1.18</ecNumber>
    </recommendedName>
</protein>
<dbReference type="Gene3D" id="3.40.30.10">
    <property type="entry name" value="Glutaredoxin"/>
    <property type="match status" value="1"/>
</dbReference>
<dbReference type="FunFam" id="1.20.1050.10:FF:000018">
    <property type="entry name" value="Glutathione S-transferase U20"/>
    <property type="match status" value="1"/>
</dbReference>
<dbReference type="SUPFAM" id="SSF82153">
    <property type="entry name" value="FAS1 domain"/>
    <property type="match status" value="1"/>
</dbReference>
<evidence type="ECO:0000259" key="5">
    <source>
        <dbReference type="PROSITE" id="PS50213"/>
    </source>
</evidence>
<dbReference type="Pfam" id="PF02469">
    <property type="entry name" value="Fasciclin"/>
    <property type="match status" value="1"/>
</dbReference>
<dbReference type="InterPro" id="IPR036282">
    <property type="entry name" value="Glutathione-S-Trfase_C_sf"/>
</dbReference>
<dbReference type="InterPro" id="IPR045073">
    <property type="entry name" value="Omega/Tau-like"/>
</dbReference>
<sequence length="378" mass="42538">MEDSNVVLLDFWPSSYGMRVKIALAEKGISYECKQEDLEAKSSLLTEMNPVHKMIPVLIHNAKPISESLNIVQYIDEAWKHKPSLLPSDPYKRSQARFWGDYIDKNVYNGVKRVWTGKGKEQEEWKKELIECLKSLEDELGDKAYFGGEEFGYVDVALVPFTTWFYTVETFGKLSIEEECPKLVAWAKRCMQKESVATSLPHPQQIYDFALQYKHRHGLHSTEDTLISIRVLSFSLAPLVSFLYSTTTLAQLSLVPSSPQSPSDSTPDTAAVDIVGILRQAKSFNILIRLMKTTQLINQFNAQLLTTKSGGITILAPDDSSFSELKPGFLNSLSDGQKLELLQFYVLSEYVSSSNFDTLTNLLRTLAGAKPGKVELND</sequence>
<keyword evidence="3 8" id="KW-0808">Transferase</keyword>
<dbReference type="Gene3D" id="1.20.1050.10">
    <property type="match status" value="1"/>
</dbReference>
<evidence type="ECO:0000256" key="3">
    <source>
        <dbReference type="ARBA" id="ARBA00022679"/>
    </source>
</evidence>
<dbReference type="InterPro" id="IPR000782">
    <property type="entry name" value="FAS1_domain"/>
</dbReference>
<evidence type="ECO:0000256" key="4">
    <source>
        <dbReference type="ARBA" id="ARBA00047960"/>
    </source>
</evidence>
<dbReference type="PROSITE" id="PS50405">
    <property type="entry name" value="GST_CTER"/>
    <property type="match status" value="1"/>
</dbReference>
<name>A0A4D6KMK4_VIGUN</name>
<dbReference type="Proteomes" id="UP000501690">
    <property type="component" value="Linkage Group LG1"/>
</dbReference>
<feature type="domain" description="GST N-terminal" evidence="6">
    <location>
        <begin position="4"/>
        <end position="83"/>
    </location>
</feature>
<dbReference type="EC" id="2.5.1.18" evidence="2"/>
<dbReference type="SFLD" id="SFLDG00358">
    <property type="entry name" value="Main_(cytGST)"/>
    <property type="match status" value="1"/>
</dbReference>
<reference evidence="8 9" key="1">
    <citation type="submission" date="2019-04" db="EMBL/GenBank/DDBJ databases">
        <title>An improved genome assembly and genetic linkage map for asparagus bean, Vigna unguiculata ssp. sesquipedialis.</title>
        <authorList>
            <person name="Xia Q."/>
            <person name="Zhang R."/>
            <person name="Dong Y."/>
        </authorList>
    </citation>
    <scope>NUCLEOTIDE SEQUENCE [LARGE SCALE GENOMIC DNA]</scope>
    <source>
        <tissue evidence="8">Leaf</tissue>
    </source>
</reference>
<dbReference type="InterPro" id="IPR036378">
    <property type="entry name" value="FAS1_dom_sf"/>
</dbReference>
<dbReference type="EMBL" id="CP039345">
    <property type="protein sequence ID" value="QCD77920.1"/>
    <property type="molecule type" value="Genomic_DNA"/>
</dbReference>
<dbReference type="SFLD" id="SFLDG01152">
    <property type="entry name" value="Main.3:_Omega-_and_Tau-like"/>
    <property type="match status" value="1"/>
</dbReference>
<accession>A0A4D6KMK4</accession>
<feature type="domain" description="GST C-terminal" evidence="7">
    <location>
        <begin position="89"/>
        <end position="209"/>
    </location>
</feature>
<dbReference type="InterPro" id="IPR040079">
    <property type="entry name" value="Glutathione_S-Trfase"/>
</dbReference>
<dbReference type="InterPro" id="IPR045074">
    <property type="entry name" value="GST_C_Tau"/>
</dbReference>
<dbReference type="GO" id="GO:0005737">
    <property type="term" value="C:cytoplasm"/>
    <property type="evidence" value="ECO:0007669"/>
    <property type="project" value="TreeGrafter"/>
</dbReference>
<dbReference type="PROSITE" id="PS50213">
    <property type="entry name" value="FAS1"/>
    <property type="match status" value="1"/>
</dbReference>
<evidence type="ECO:0000256" key="1">
    <source>
        <dbReference type="ARBA" id="ARBA00007843"/>
    </source>
</evidence>
<dbReference type="GO" id="GO:0006749">
    <property type="term" value="P:glutathione metabolic process"/>
    <property type="evidence" value="ECO:0007669"/>
    <property type="project" value="InterPro"/>
</dbReference>
<dbReference type="InterPro" id="IPR010987">
    <property type="entry name" value="Glutathione-S-Trfase_C-like"/>
</dbReference>
<dbReference type="Pfam" id="PF13410">
    <property type="entry name" value="GST_C_2"/>
    <property type="match status" value="1"/>
</dbReference>
<dbReference type="PROSITE" id="PS50404">
    <property type="entry name" value="GST_NTER"/>
    <property type="match status" value="1"/>
</dbReference>
<keyword evidence="9" id="KW-1185">Reference proteome</keyword>
<dbReference type="FunFam" id="3.40.30.10:FF:000014">
    <property type="entry name" value="Tau class glutathione S-transferase"/>
    <property type="match status" value="1"/>
</dbReference>
<evidence type="ECO:0000259" key="6">
    <source>
        <dbReference type="PROSITE" id="PS50404"/>
    </source>
</evidence>
<evidence type="ECO:0000313" key="9">
    <source>
        <dbReference type="Proteomes" id="UP000501690"/>
    </source>
</evidence>
<evidence type="ECO:0000313" key="8">
    <source>
        <dbReference type="EMBL" id="QCD77920.1"/>
    </source>
</evidence>
<dbReference type="CDD" id="cd03058">
    <property type="entry name" value="GST_N_Tau"/>
    <property type="match status" value="1"/>
</dbReference>
<dbReference type="Gene3D" id="2.30.180.10">
    <property type="entry name" value="FAS1 domain"/>
    <property type="match status" value="1"/>
</dbReference>
<comment type="similarity">
    <text evidence="1">Belongs to the fasciclin-like AGP family.</text>
</comment>
<organism evidence="8 9">
    <name type="scientific">Vigna unguiculata</name>
    <name type="common">Cowpea</name>
    <dbReference type="NCBI Taxonomy" id="3917"/>
    <lineage>
        <taxon>Eukaryota</taxon>
        <taxon>Viridiplantae</taxon>
        <taxon>Streptophyta</taxon>
        <taxon>Embryophyta</taxon>
        <taxon>Tracheophyta</taxon>
        <taxon>Spermatophyta</taxon>
        <taxon>Magnoliopsida</taxon>
        <taxon>eudicotyledons</taxon>
        <taxon>Gunneridae</taxon>
        <taxon>Pentapetalae</taxon>
        <taxon>rosids</taxon>
        <taxon>fabids</taxon>
        <taxon>Fabales</taxon>
        <taxon>Fabaceae</taxon>
        <taxon>Papilionoideae</taxon>
        <taxon>50 kb inversion clade</taxon>
        <taxon>NPAAA clade</taxon>
        <taxon>indigoferoid/millettioid clade</taxon>
        <taxon>Phaseoleae</taxon>
        <taxon>Vigna</taxon>
    </lineage>
</organism>